<comment type="subcellular location">
    <subcellularLocation>
        <location evidence="1">Membrane</location>
        <topology evidence="1">Multi-pass membrane protein</topology>
    </subcellularLocation>
</comment>
<comment type="caution">
    <text evidence="6">The sequence shown here is derived from an EMBL/GenBank/DDBJ whole genome shotgun (WGS) entry which is preliminary data.</text>
</comment>
<evidence type="ECO:0000313" key="7">
    <source>
        <dbReference type="Proteomes" id="UP001240447"/>
    </source>
</evidence>
<dbReference type="Proteomes" id="UP001240447">
    <property type="component" value="Unassembled WGS sequence"/>
</dbReference>
<accession>A0ABT9NNU7</accession>
<dbReference type="Pfam" id="PF01566">
    <property type="entry name" value="Nramp"/>
    <property type="match status" value="1"/>
</dbReference>
<feature type="transmembrane region" description="Helical" evidence="5">
    <location>
        <begin position="394"/>
        <end position="413"/>
    </location>
</feature>
<gene>
    <name evidence="6" type="ORF">J2S59_001857</name>
</gene>
<proteinExistence type="predicted"/>
<evidence type="ECO:0000256" key="3">
    <source>
        <dbReference type="ARBA" id="ARBA00022989"/>
    </source>
</evidence>
<evidence type="ECO:0000256" key="2">
    <source>
        <dbReference type="ARBA" id="ARBA00022692"/>
    </source>
</evidence>
<feature type="transmembrane region" description="Helical" evidence="5">
    <location>
        <begin position="333"/>
        <end position="353"/>
    </location>
</feature>
<feature type="transmembrane region" description="Helical" evidence="5">
    <location>
        <begin position="127"/>
        <end position="146"/>
    </location>
</feature>
<evidence type="ECO:0000256" key="4">
    <source>
        <dbReference type="ARBA" id="ARBA00023136"/>
    </source>
</evidence>
<reference evidence="6 7" key="1">
    <citation type="submission" date="2023-07" db="EMBL/GenBank/DDBJ databases">
        <title>Sequencing the genomes of 1000 actinobacteria strains.</title>
        <authorList>
            <person name="Klenk H.-P."/>
        </authorList>
    </citation>
    <scope>NUCLEOTIDE SEQUENCE [LARGE SCALE GENOMIC DNA]</scope>
    <source>
        <strain evidence="6 7">GD13</strain>
    </source>
</reference>
<feature type="transmembrane region" description="Helical" evidence="5">
    <location>
        <begin position="50"/>
        <end position="74"/>
    </location>
</feature>
<keyword evidence="2 5" id="KW-0812">Transmembrane</keyword>
<dbReference type="PANTHER" id="PTHR11706:SF3">
    <property type="entry name" value="METAL ION TRANSPORT PROTEIN"/>
    <property type="match status" value="1"/>
</dbReference>
<dbReference type="RefSeq" id="WP_306825035.1">
    <property type="nucleotide sequence ID" value="NZ_JAUSQM010000001.1"/>
</dbReference>
<dbReference type="NCBIfam" id="NF037982">
    <property type="entry name" value="Nramp_1"/>
    <property type="match status" value="2"/>
</dbReference>
<feature type="transmembrane region" description="Helical" evidence="5">
    <location>
        <begin position="235"/>
        <end position="255"/>
    </location>
</feature>
<keyword evidence="3 5" id="KW-1133">Transmembrane helix</keyword>
<evidence type="ECO:0000256" key="1">
    <source>
        <dbReference type="ARBA" id="ARBA00004141"/>
    </source>
</evidence>
<dbReference type="PANTHER" id="PTHR11706">
    <property type="entry name" value="SOLUTE CARRIER PROTEIN FAMILY 11 MEMBER"/>
    <property type="match status" value="1"/>
</dbReference>
<feature type="transmembrane region" description="Helical" evidence="5">
    <location>
        <begin position="20"/>
        <end position="44"/>
    </location>
</feature>
<sequence>MDTTNSPSSTDTDDEPRWKIVGPGLLVAATGVGAADLIATLIAGSRYGYTLLWCAILGCIMKIVLVEGAGRWTLATGHTIFEGWSSLGRWTHWYFGPYIVIWGFVYGSAAMAGTGLALAALLGGLSVAWWGILSALLGLTLVWFGHYGLFEKVITAMVALMFVSMVTAAAIAVPNVPDLLRGLVPTIPDGSVVYLLSVAGGVGGTITVAAYGYWLREKGWNTPRFMRVMRIDNRMAYVITGIFVSATLIVGAELFHAADIAVSTGDQGMVDVAEVLRDRYGDIYGTLFLVGFWAAAMSSLLGVWHGVSLMFADFATELRGLPGDHPDAQAGGRYFRAYLLWLTFPPITIIFWGEPVWLILAYGVLGAVFMPFMAVTLLWLLNTSRVPDRWRNRWWTNVALALIALAFAALAVTEIQKAVSGVL</sequence>
<evidence type="ECO:0000256" key="5">
    <source>
        <dbReference type="SAM" id="Phobius"/>
    </source>
</evidence>
<feature type="transmembrane region" description="Helical" evidence="5">
    <location>
        <begin position="283"/>
        <end position="312"/>
    </location>
</feature>
<keyword evidence="4 5" id="KW-0472">Membrane</keyword>
<dbReference type="InterPro" id="IPR001046">
    <property type="entry name" value="NRAMP_fam"/>
</dbReference>
<protein>
    <submittedName>
        <fullName evidence="6">Mn2+/Fe2+ NRAMP family transporter</fullName>
    </submittedName>
</protein>
<name>A0ABT9NNU7_9ACTN</name>
<feature type="transmembrane region" description="Helical" evidence="5">
    <location>
        <begin position="193"/>
        <end position="214"/>
    </location>
</feature>
<dbReference type="EMBL" id="JAUSQM010000001">
    <property type="protein sequence ID" value="MDP9822048.1"/>
    <property type="molecule type" value="Genomic_DNA"/>
</dbReference>
<feature type="transmembrane region" description="Helical" evidence="5">
    <location>
        <begin position="95"/>
        <end position="121"/>
    </location>
</feature>
<feature type="transmembrane region" description="Helical" evidence="5">
    <location>
        <begin position="153"/>
        <end position="173"/>
    </location>
</feature>
<feature type="transmembrane region" description="Helical" evidence="5">
    <location>
        <begin position="359"/>
        <end position="382"/>
    </location>
</feature>
<evidence type="ECO:0000313" key="6">
    <source>
        <dbReference type="EMBL" id="MDP9822048.1"/>
    </source>
</evidence>
<keyword evidence="7" id="KW-1185">Reference proteome</keyword>
<organism evidence="6 7">
    <name type="scientific">Nocardioides massiliensis</name>
    <dbReference type="NCBI Taxonomy" id="1325935"/>
    <lineage>
        <taxon>Bacteria</taxon>
        <taxon>Bacillati</taxon>
        <taxon>Actinomycetota</taxon>
        <taxon>Actinomycetes</taxon>
        <taxon>Propionibacteriales</taxon>
        <taxon>Nocardioidaceae</taxon>
        <taxon>Nocardioides</taxon>
    </lineage>
</organism>